<dbReference type="EMBL" id="MEHA01000003">
    <property type="protein sequence ID" value="ODR54174.1"/>
    <property type="molecule type" value="Genomic_DNA"/>
</dbReference>
<dbReference type="Gene3D" id="2.160.10.10">
    <property type="entry name" value="Hexapeptide repeat proteins"/>
    <property type="match status" value="1"/>
</dbReference>
<dbReference type="GO" id="GO:0019877">
    <property type="term" value="P:diaminopimelate biosynthetic process"/>
    <property type="evidence" value="ECO:0007669"/>
    <property type="project" value="UniProtKB-KW"/>
</dbReference>
<dbReference type="InterPro" id="IPR018357">
    <property type="entry name" value="Hexapep_transf_CS"/>
</dbReference>
<dbReference type="InterPro" id="IPR011004">
    <property type="entry name" value="Trimer_LpxA-like_sf"/>
</dbReference>
<keyword evidence="4" id="KW-0220">Diaminopimelate biosynthesis</keyword>
<dbReference type="PANTHER" id="PTHR43300">
    <property type="entry name" value="ACETYLTRANSFERASE"/>
    <property type="match status" value="1"/>
</dbReference>
<keyword evidence="3" id="KW-0677">Repeat</keyword>
<dbReference type="NCBIfam" id="TIGR03532">
    <property type="entry name" value="DapD_Ac"/>
    <property type="match status" value="1"/>
</dbReference>
<evidence type="ECO:0000256" key="4">
    <source>
        <dbReference type="ARBA" id="ARBA00022915"/>
    </source>
</evidence>
<organism evidence="9 10">
    <name type="scientific">Eisenbergiella tayi</name>
    <dbReference type="NCBI Taxonomy" id="1432052"/>
    <lineage>
        <taxon>Bacteria</taxon>
        <taxon>Bacillati</taxon>
        <taxon>Bacillota</taxon>
        <taxon>Clostridia</taxon>
        <taxon>Lachnospirales</taxon>
        <taxon>Lachnospiraceae</taxon>
        <taxon>Eisenbergiella</taxon>
    </lineage>
</organism>
<sequence>MNAAELIEYIRTAEKKTPVKVYIWERFPTSFPNAKIFPAGDGAKIVFGDWRDIGPAVQAQQDAIADIVIESTCRNSAVPMLDTKGLNARIEPGAIIREQVEIGEGAVIMMGAILNIGASVGAGTMIDMGAVLGGRAMVGARCHIGAGAVLAGVIEPASATPVVVEDEVLIGANAVVLEGCRIGRGAVVAAGAVVISDVPPESVVAGCPAHIIKHKSDVSAAKTALVDALREL</sequence>
<evidence type="ECO:0000256" key="3">
    <source>
        <dbReference type="ARBA" id="ARBA00022737"/>
    </source>
</evidence>
<dbReference type="InterPro" id="IPR050179">
    <property type="entry name" value="Trans_hexapeptide_repeat"/>
</dbReference>
<keyword evidence="6" id="KW-0012">Acyltransferase</keyword>
<dbReference type="EC" id="2.3.1.89" evidence="7"/>
<dbReference type="Pfam" id="PF08503">
    <property type="entry name" value="DapH_N"/>
    <property type="match status" value="1"/>
</dbReference>
<dbReference type="PANTHER" id="PTHR43300:SF10">
    <property type="entry name" value="2,3,4,5-TETRAHYDROPYRIDINE-2,6-DICARBOXYLATE N-ACETYLTRANSFERASE"/>
    <property type="match status" value="1"/>
</dbReference>
<dbReference type="GO" id="GO:0009089">
    <property type="term" value="P:lysine biosynthetic process via diaminopimelate"/>
    <property type="evidence" value="ECO:0007669"/>
    <property type="project" value="UniProtKB-UniRule"/>
</dbReference>
<dbReference type="Gene3D" id="3.30.70.250">
    <property type="entry name" value="Malonyl-CoA ACP transacylase, ACP-binding"/>
    <property type="match status" value="1"/>
</dbReference>
<reference evidence="9 10" key="1">
    <citation type="submission" date="2016-08" db="EMBL/GenBank/DDBJ databases">
        <authorList>
            <person name="Seilhamer J.J."/>
        </authorList>
    </citation>
    <scope>NUCLEOTIDE SEQUENCE [LARGE SCALE GENOMIC DNA]</scope>
    <source>
        <strain evidence="9 10">NML150140-1</strain>
    </source>
</reference>
<name>A0A1E3UM82_9FIRM</name>
<gene>
    <name evidence="9" type="ORF">BEI59_06375</name>
</gene>
<dbReference type="InterPro" id="IPR001451">
    <property type="entry name" value="Hexapep"/>
</dbReference>
<evidence type="ECO:0000259" key="8">
    <source>
        <dbReference type="Pfam" id="PF08503"/>
    </source>
</evidence>
<evidence type="ECO:0000256" key="7">
    <source>
        <dbReference type="NCBIfam" id="TIGR03532"/>
    </source>
</evidence>
<keyword evidence="2 9" id="KW-0808">Transferase</keyword>
<evidence type="ECO:0000313" key="9">
    <source>
        <dbReference type="EMBL" id="ODR54174.1"/>
    </source>
</evidence>
<comment type="caution">
    <text evidence="9">The sequence shown here is derived from an EMBL/GenBank/DDBJ whole genome shotgun (WGS) entry which is preliminary data.</text>
</comment>
<dbReference type="RefSeq" id="WP_069431335.1">
    <property type="nucleotide sequence ID" value="NZ_MEHA01000003.1"/>
</dbReference>
<dbReference type="InterPro" id="IPR013710">
    <property type="entry name" value="DapH_N"/>
</dbReference>
<evidence type="ECO:0000256" key="5">
    <source>
        <dbReference type="ARBA" id="ARBA00023154"/>
    </source>
</evidence>
<dbReference type="AlphaFoldDB" id="A0A1E3UM82"/>
<feature type="domain" description="2,3,4,5-tetrahydropyridine-2,6-dicarboxylate N-acetyltransferase N-terminal" evidence="8">
    <location>
        <begin position="1"/>
        <end position="82"/>
    </location>
</feature>
<dbReference type="SUPFAM" id="SSF51161">
    <property type="entry name" value="Trimeric LpxA-like enzymes"/>
    <property type="match status" value="1"/>
</dbReference>
<dbReference type="GO" id="GO:0047200">
    <property type="term" value="F:tetrahydrodipicolinate N-acetyltransferase activity"/>
    <property type="evidence" value="ECO:0007669"/>
    <property type="project" value="UniProtKB-UniRule"/>
</dbReference>
<keyword evidence="1" id="KW-0028">Amino-acid biosynthesis</keyword>
<dbReference type="Pfam" id="PF00132">
    <property type="entry name" value="Hexapep"/>
    <property type="match status" value="2"/>
</dbReference>
<dbReference type="PROSITE" id="PS00101">
    <property type="entry name" value="HEXAPEP_TRANSFERASES"/>
    <property type="match status" value="1"/>
</dbReference>
<dbReference type="OrthoDB" id="9788080at2"/>
<evidence type="ECO:0000256" key="1">
    <source>
        <dbReference type="ARBA" id="ARBA00022605"/>
    </source>
</evidence>
<dbReference type="InterPro" id="IPR019873">
    <property type="entry name" value="DapH"/>
</dbReference>
<protein>
    <recommendedName>
        <fullName evidence="7">2,3,4,5-tetrahydropyridine-2,6-dicarboxylate N-acetyltransferase</fullName>
        <ecNumber evidence="7">2.3.1.89</ecNumber>
    </recommendedName>
</protein>
<evidence type="ECO:0000313" key="10">
    <source>
        <dbReference type="Proteomes" id="UP000094271"/>
    </source>
</evidence>
<dbReference type="Proteomes" id="UP000094271">
    <property type="component" value="Unassembled WGS sequence"/>
</dbReference>
<evidence type="ECO:0000256" key="6">
    <source>
        <dbReference type="ARBA" id="ARBA00023315"/>
    </source>
</evidence>
<keyword evidence="5" id="KW-0457">Lysine biosynthesis</keyword>
<accession>A0A1E3UM82</accession>
<proteinExistence type="predicted"/>
<evidence type="ECO:0000256" key="2">
    <source>
        <dbReference type="ARBA" id="ARBA00022679"/>
    </source>
</evidence>